<dbReference type="EMBL" id="FNQF01000005">
    <property type="protein sequence ID" value="SEA39991.1"/>
    <property type="molecule type" value="Genomic_DNA"/>
</dbReference>
<evidence type="ECO:0000256" key="3">
    <source>
        <dbReference type="ARBA" id="ARBA00022741"/>
    </source>
</evidence>
<feature type="binding site" evidence="7">
    <location>
        <begin position="11"/>
        <end position="16"/>
    </location>
    <ligand>
        <name>ATP</name>
        <dbReference type="ChEBI" id="CHEBI:30616"/>
    </ligand>
</feature>
<dbReference type="GO" id="GO:0009423">
    <property type="term" value="P:chorismate biosynthetic process"/>
    <property type="evidence" value="ECO:0007669"/>
    <property type="project" value="UniProtKB-UniRule"/>
</dbReference>
<comment type="caution">
    <text evidence="7">Lacks conserved residue(s) required for the propagation of feature annotation.</text>
</comment>
<dbReference type="GO" id="GO:0005524">
    <property type="term" value="F:ATP binding"/>
    <property type="evidence" value="ECO:0007669"/>
    <property type="project" value="UniProtKB-UniRule"/>
</dbReference>
<dbReference type="GO" id="GO:0005829">
    <property type="term" value="C:cytosol"/>
    <property type="evidence" value="ECO:0007669"/>
    <property type="project" value="TreeGrafter"/>
</dbReference>
<keyword evidence="1 7" id="KW-0028">Amino-acid biosynthesis</keyword>
<dbReference type="Pfam" id="PF01202">
    <property type="entry name" value="SKI"/>
    <property type="match status" value="1"/>
</dbReference>
<evidence type="ECO:0000313" key="8">
    <source>
        <dbReference type="EMBL" id="SEA39991.1"/>
    </source>
</evidence>
<feature type="binding site" evidence="7">
    <location>
        <position position="144"/>
    </location>
    <ligand>
        <name>substrate</name>
    </ligand>
</feature>
<dbReference type="PANTHER" id="PTHR21087:SF16">
    <property type="entry name" value="SHIKIMATE KINASE 1, CHLOROPLASTIC"/>
    <property type="match status" value="1"/>
</dbReference>
<evidence type="ECO:0000256" key="4">
    <source>
        <dbReference type="ARBA" id="ARBA00022777"/>
    </source>
</evidence>
<feature type="binding site" evidence="7">
    <location>
        <position position="15"/>
    </location>
    <ligand>
        <name>Mg(2+)</name>
        <dbReference type="ChEBI" id="CHEBI:18420"/>
    </ligand>
</feature>
<evidence type="ECO:0000313" key="9">
    <source>
        <dbReference type="Proteomes" id="UP000198820"/>
    </source>
</evidence>
<evidence type="ECO:0000256" key="7">
    <source>
        <dbReference type="HAMAP-Rule" id="MF_00109"/>
    </source>
</evidence>
<dbReference type="EC" id="2.7.1.71" evidence="7"/>
<sequence length="176" mass="20480">MSKIILLGYMGVGKSTLGELLSKVNRHHFFDLDAQIEESFGLSVQDIFKSKGELAFRKEEKRQLHQIMNMDTDIVLSLGGGTPLYYNNADFIFDTESFKTVYLTSTLNHLVKRLLNEKEQRPLISHLKTEAELEDFIRKHLFERHHIYDRARYQLNVDDKSPSESVDELLNLLNVH</sequence>
<dbReference type="CDD" id="cd00464">
    <property type="entry name" value="SK"/>
    <property type="match status" value="1"/>
</dbReference>
<keyword evidence="6 7" id="KW-0057">Aromatic amino acid biosynthesis</keyword>
<evidence type="ECO:0000256" key="5">
    <source>
        <dbReference type="ARBA" id="ARBA00022840"/>
    </source>
</evidence>
<comment type="subcellular location">
    <subcellularLocation>
        <location evidence="7">Cytoplasm</location>
    </subcellularLocation>
</comment>
<feature type="binding site" evidence="7">
    <location>
        <position position="80"/>
    </location>
    <ligand>
        <name>substrate</name>
    </ligand>
</feature>
<accession>A0A1H4AVU2</accession>
<evidence type="ECO:0000256" key="1">
    <source>
        <dbReference type="ARBA" id="ARBA00022605"/>
    </source>
</evidence>
<comment type="pathway">
    <text evidence="7">Metabolic intermediate biosynthesis; chorismate biosynthesis; chorismate from D-erythrose 4-phosphate and phosphoenolpyruvate: step 5/7.</text>
</comment>
<comment type="function">
    <text evidence="7">Catalyzes the specific phosphorylation of the 3-hydroxyl group of shikimic acid using ATP as a cosubstrate.</text>
</comment>
<keyword evidence="2 7" id="KW-0808">Transferase</keyword>
<comment type="catalytic activity">
    <reaction evidence="7">
        <text>shikimate + ATP = 3-phosphoshikimate + ADP + H(+)</text>
        <dbReference type="Rhea" id="RHEA:13121"/>
        <dbReference type="ChEBI" id="CHEBI:15378"/>
        <dbReference type="ChEBI" id="CHEBI:30616"/>
        <dbReference type="ChEBI" id="CHEBI:36208"/>
        <dbReference type="ChEBI" id="CHEBI:145989"/>
        <dbReference type="ChEBI" id="CHEBI:456216"/>
        <dbReference type="EC" id="2.7.1.71"/>
    </reaction>
</comment>
<keyword evidence="4 7" id="KW-0418">Kinase</keyword>
<keyword evidence="5 7" id="KW-0067">ATP-binding</keyword>
<feature type="binding site" evidence="7">
    <location>
        <position position="121"/>
    </location>
    <ligand>
        <name>ATP</name>
        <dbReference type="ChEBI" id="CHEBI:30616"/>
    </ligand>
</feature>
<dbReference type="PRINTS" id="PR01100">
    <property type="entry name" value="SHIKIMTKNASE"/>
</dbReference>
<evidence type="ECO:0000256" key="6">
    <source>
        <dbReference type="ARBA" id="ARBA00023141"/>
    </source>
</evidence>
<comment type="subunit">
    <text evidence="7">Monomer.</text>
</comment>
<dbReference type="AlphaFoldDB" id="A0A1H4AVU2"/>
<evidence type="ECO:0000256" key="2">
    <source>
        <dbReference type="ARBA" id="ARBA00022679"/>
    </source>
</evidence>
<comment type="cofactor">
    <cofactor evidence="7">
        <name>Mg(2+)</name>
        <dbReference type="ChEBI" id="CHEBI:18420"/>
    </cofactor>
    <text evidence="7">Binds 1 Mg(2+) ion per subunit.</text>
</comment>
<dbReference type="GO" id="GO:0008652">
    <property type="term" value="P:amino acid biosynthetic process"/>
    <property type="evidence" value="ECO:0007669"/>
    <property type="project" value="UniProtKB-KW"/>
</dbReference>
<dbReference type="UniPathway" id="UPA00053">
    <property type="reaction ID" value="UER00088"/>
</dbReference>
<dbReference type="Proteomes" id="UP000198820">
    <property type="component" value="Unassembled WGS sequence"/>
</dbReference>
<dbReference type="HAMAP" id="MF_00109">
    <property type="entry name" value="Shikimate_kinase"/>
    <property type="match status" value="1"/>
</dbReference>
<dbReference type="Gene3D" id="3.40.50.300">
    <property type="entry name" value="P-loop containing nucleotide triphosphate hydrolases"/>
    <property type="match status" value="1"/>
</dbReference>
<dbReference type="PANTHER" id="PTHR21087">
    <property type="entry name" value="SHIKIMATE KINASE"/>
    <property type="match status" value="1"/>
</dbReference>
<name>A0A1H4AVU2_9FLAO</name>
<protein>
    <recommendedName>
        <fullName evidence="7">Shikimate kinase</fullName>
        <shortName evidence="7">SK</shortName>
        <ecNumber evidence="7">2.7.1.71</ecNumber>
    </recommendedName>
</protein>
<keyword evidence="7" id="KW-0460">Magnesium</keyword>
<dbReference type="InterPro" id="IPR027417">
    <property type="entry name" value="P-loop_NTPase"/>
</dbReference>
<keyword evidence="7" id="KW-0479">Metal-binding</keyword>
<reference evidence="8 9" key="1">
    <citation type="submission" date="2016-10" db="EMBL/GenBank/DDBJ databases">
        <authorList>
            <person name="de Groot N.N."/>
        </authorList>
    </citation>
    <scope>NUCLEOTIDE SEQUENCE [LARGE SCALE GENOMIC DNA]</scope>
    <source>
        <strain evidence="8 9">DSM 23581</strain>
    </source>
</reference>
<keyword evidence="3 7" id="KW-0547">Nucleotide-binding</keyword>
<comment type="similarity">
    <text evidence="7">Belongs to the shikimate kinase family.</text>
</comment>
<dbReference type="GO" id="GO:0009073">
    <property type="term" value="P:aromatic amino acid family biosynthetic process"/>
    <property type="evidence" value="ECO:0007669"/>
    <property type="project" value="UniProtKB-KW"/>
</dbReference>
<dbReference type="InterPro" id="IPR000623">
    <property type="entry name" value="Shikimate_kinase/TSH1"/>
</dbReference>
<dbReference type="GO" id="GO:0000287">
    <property type="term" value="F:magnesium ion binding"/>
    <property type="evidence" value="ECO:0007669"/>
    <property type="project" value="UniProtKB-UniRule"/>
</dbReference>
<dbReference type="RefSeq" id="WP_093244039.1">
    <property type="nucleotide sequence ID" value="NZ_FNQF01000005.1"/>
</dbReference>
<keyword evidence="7" id="KW-0963">Cytoplasm</keyword>
<dbReference type="STRING" id="908615.SAMN05421540_105163"/>
<dbReference type="GO" id="GO:0004765">
    <property type="term" value="F:shikimate kinase activity"/>
    <property type="evidence" value="ECO:0007669"/>
    <property type="project" value="UniProtKB-UniRule"/>
</dbReference>
<dbReference type="InterPro" id="IPR031322">
    <property type="entry name" value="Shikimate/glucono_kinase"/>
</dbReference>
<organism evidence="8 9">
    <name type="scientific">Psychroflexus halocasei</name>
    <dbReference type="NCBI Taxonomy" id="908615"/>
    <lineage>
        <taxon>Bacteria</taxon>
        <taxon>Pseudomonadati</taxon>
        <taxon>Bacteroidota</taxon>
        <taxon>Flavobacteriia</taxon>
        <taxon>Flavobacteriales</taxon>
        <taxon>Flavobacteriaceae</taxon>
        <taxon>Psychroflexus</taxon>
    </lineage>
</organism>
<keyword evidence="9" id="KW-1185">Reference proteome</keyword>
<feature type="binding site" evidence="7">
    <location>
        <position position="33"/>
    </location>
    <ligand>
        <name>substrate</name>
    </ligand>
</feature>
<feature type="binding site" evidence="7">
    <location>
        <position position="57"/>
    </location>
    <ligand>
        <name>substrate</name>
    </ligand>
</feature>
<proteinExistence type="inferred from homology"/>
<dbReference type="SUPFAM" id="SSF52540">
    <property type="entry name" value="P-loop containing nucleoside triphosphate hydrolases"/>
    <property type="match status" value="1"/>
</dbReference>
<gene>
    <name evidence="7" type="primary">aroK</name>
    <name evidence="8" type="ORF">SAMN05421540_105163</name>
</gene>